<dbReference type="EMBL" id="JAJITC010000010">
    <property type="protein sequence ID" value="MCC8404122.1"/>
    <property type="molecule type" value="Genomic_DNA"/>
</dbReference>
<protein>
    <submittedName>
        <fullName evidence="2">Poly(3-hydroxybutyrate) depolymerase</fullName>
    </submittedName>
</protein>
<dbReference type="SUPFAM" id="SSF53474">
    <property type="entry name" value="alpha/beta-Hydrolases"/>
    <property type="match status" value="1"/>
</dbReference>
<keyword evidence="1" id="KW-0732">Signal</keyword>
<proteinExistence type="predicted"/>
<evidence type="ECO:0000313" key="2">
    <source>
        <dbReference type="EMBL" id="MCC8404122.1"/>
    </source>
</evidence>
<dbReference type="RefSeq" id="WP_230562944.1">
    <property type="nucleotide sequence ID" value="NZ_JAJITC010000010.1"/>
</dbReference>
<dbReference type="Proteomes" id="UP001430614">
    <property type="component" value="Unassembled WGS sequence"/>
</dbReference>
<reference evidence="2 3" key="1">
    <citation type="submission" date="2021-11" db="EMBL/GenBank/DDBJ databases">
        <authorList>
            <person name="Oh E.-T."/>
            <person name="Kim S.-B."/>
        </authorList>
    </citation>
    <scope>NUCLEOTIDE SEQUENCE [LARGE SCALE GENOMIC DNA]</scope>
    <source>
        <strain evidence="2 3">MMS20-SJTN17</strain>
    </source>
</reference>
<feature type="signal peptide" evidence="1">
    <location>
        <begin position="1"/>
        <end position="21"/>
    </location>
</feature>
<accession>A0ABS8KH82</accession>
<organism evidence="2 3">
    <name type="scientific">Paraburkholderia translucens</name>
    <dbReference type="NCBI Taxonomy" id="2886945"/>
    <lineage>
        <taxon>Bacteria</taxon>
        <taxon>Pseudomonadati</taxon>
        <taxon>Pseudomonadota</taxon>
        <taxon>Betaproteobacteria</taxon>
        <taxon>Burkholderiales</taxon>
        <taxon>Burkholderiaceae</taxon>
        <taxon>Paraburkholderia</taxon>
    </lineage>
</organism>
<dbReference type="InterPro" id="IPR029058">
    <property type="entry name" value="AB_hydrolase_fold"/>
</dbReference>
<comment type="caution">
    <text evidence="2">The sequence shown here is derived from an EMBL/GenBank/DDBJ whole genome shotgun (WGS) entry which is preliminary data.</text>
</comment>
<dbReference type="PANTHER" id="PTHR42972">
    <property type="entry name" value="TOL-PAL SYSTEM PROTEIN TOLB"/>
    <property type="match status" value="1"/>
</dbReference>
<sequence length="364" mass="38492">MRVVLRLFGLALNVLSLCGYAQTPQPLPALNIDITQTSVSGLSSGGYMAVQLAVAYSSIVSGAGVVAAGPYFCSQGKLLTAMTQCSCNPPLPCGVSATSTAVPSLVLATRQAFARKLIDDPAKLAGQRVVTISGQKDTTVPQAVVQQLDDYYRTLGLPPAGLSAISLDNAGHTMPTLNYGVACGDSVSPFIGKCQFDGAKAILGWIYGPAPLKPRTGSAPAGHFVQFDQTAFLPKSGRWSVPGAAGLDSTGWVYIPEDCKAGARCRLHVALHGCEQGQDYVPADSSGSKPYYGTTFVKHAGYDRWADNNQIVVLYPQAVVIPVSNPLGCWDWWGYTDSHFADRKGVQMQAIRAMIDRLSSGANQ</sequence>
<keyword evidence="3" id="KW-1185">Reference proteome</keyword>
<name>A0ABS8KH82_9BURK</name>
<evidence type="ECO:0000313" key="3">
    <source>
        <dbReference type="Proteomes" id="UP001430614"/>
    </source>
</evidence>
<evidence type="ECO:0000256" key="1">
    <source>
        <dbReference type="SAM" id="SignalP"/>
    </source>
</evidence>
<dbReference type="Gene3D" id="3.40.50.1820">
    <property type="entry name" value="alpha/beta hydrolase"/>
    <property type="match status" value="2"/>
</dbReference>
<gene>
    <name evidence="2" type="ORF">LJ655_19935</name>
</gene>
<feature type="chain" id="PRO_5047134620" evidence="1">
    <location>
        <begin position="22"/>
        <end position="364"/>
    </location>
</feature>
<dbReference type="PANTHER" id="PTHR42972:SF8">
    <property type="entry name" value="POLYHYDROXYBUTYRATE DEPOLYMERASE"/>
    <property type="match status" value="1"/>
</dbReference>